<dbReference type="GO" id="GO:0000287">
    <property type="term" value="F:magnesium ion binding"/>
    <property type="evidence" value="ECO:0007669"/>
    <property type="project" value="InterPro"/>
</dbReference>
<dbReference type="Pfam" id="PF01397">
    <property type="entry name" value="Terpene_synth"/>
    <property type="match status" value="1"/>
</dbReference>
<keyword evidence="3" id="KW-0479">Metal-binding</keyword>
<dbReference type="GO" id="GO:0016102">
    <property type="term" value="P:diterpenoid biosynthetic process"/>
    <property type="evidence" value="ECO:0007669"/>
    <property type="project" value="InterPro"/>
</dbReference>
<evidence type="ECO:0000256" key="4">
    <source>
        <dbReference type="ARBA" id="ARBA00022842"/>
    </source>
</evidence>
<dbReference type="InterPro" id="IPR008930">
    <property type="entry name" value="Terpenoid_cyclase/PrenylTrfase"/>
</dbReference>
<dbReference type="InterPro" id="IPR036965">
    <property type="entry name" value="Terpene_synth_N_sf"/>
</dbReference>
<evidence type="ECO:0000256" key="2">
    <source>
        <dbReference type="ARBA" id="ARBA00001946"/>
    </source>
</evidence>
<protein>
    <submittedName>
        <fullName evidence="9">Beta-phellandrene synthase</fullName>
    </submittedName>
</protein>
<evidence type="ECO:0000259" key="7">
    <source>
        <dbReference type="Pfam" id="PF01397"/>
    </source>
</evidence>
<dbReference type="SUPFAM" id="SSF48576">
    <property type="entry name" value="Terpenoid synthases"/>
    <property type="match status" value="1"/>
</dbReference>
<organism evidence="9">
    <name type="scientific">Pistacia terebinthus subsp. palaestina</name>
    <dbReference type="NCBI Taxonomy" id="434239"/>
    <lineage>
        <taxon>Eukaryota</taxon>
        <taxon>Viridiplantae</taxon>
        <taxon>Streptophyta</taxon>
        <taxon>Embryophyta</taxon>
        <taxon>Tracheophyta</taxon>
        <taxon>Spermatophyta</taxon>
        <taxon>Magnoliopsida</taxon>
        <taxon>eudicotyledons</taxon>
        <taxon>Gunneridae</taxon>
        <taxon>Pentapetalae</taxon>
        <taxon>rosids</taxon>
        <taxon>malvids</taxon>
        <taxon>Sapindales</taxon>
        <taxon>Anacardiaceae</taxon>
        <taxon>Pistacia</taxon>
    </lineage>
</organism>
<dbReference type="InterPro" id="IPR034741">
    <property type="entry name" value="Terpene_cyclase-like_1_C"/>
</dbReference>
<evidence type="ECO:0000313" key="9">
    <source>
        <dbReference type="EMBL" id="QWY12653.1"/>
    </source>
</evidence>
<dbReference type="FunFam" id="1.10.600.10:FF:000007">
    <property type="entry name" value="Isoprene synthase, chloroplastic"/>
    <property type="match status" value="1"/>
</dbReference>
<evidence type="ECO:0000256" key="3">
    <source>
        <dbReference type="ARBA" id="ARBA00022723"/>
    </source>
</evidence>
<dbReference type="Gene3D" id="1.50.10.130">
    <property type="entry name" value="Terpene synthase, N-terminal domain"/>
    <property type="match status" value="1"/>
</dbReference>
<evidence type="ECO:0000259" key="8">
    <source>
        <dbReference type="Pfam" id="PF03936"/>
    </source>
</evidence>
<proteinExistence type="evidence at transcript level"/>
<dbReference type="PANTHER" id="PTHR31225:SF245">
    <property type="entry name" value="(-)-ALPHA-TERPINEOL SYNTHASE-LIKE"/>
    <property type="match status" value="1"/>
</dbReference>
<comment type="cofactor">
    <cofactor evidence="1">
        <name>Mn(2+)</name>
        <dbReference type="ChEBI" id="CHEBI:29035"/>
    </cofactor>
</comment>
<dbReference type="SUPFAM" id="SSF48239">
    <property type="entry name" value="Terpenoid cyclases/Protein prenyltransferases"/>
    <property type="match status" value="1"/>
</dbReference>
<dbReference type="FunFam" id="1.50.10.130:FF:000001">
    <property type="entry name" value="Isoprene synthase, chloroplastic"/>
    <property type="match status" value="1"/>
</dbReference>
<dbReference type="SFLD" id="SFLDS00005">
    <property type="entry name" value="Isoprenoid_Synthase_Type_I"/>
    <property type="match status" value="1"/>
</dbReference>
<accession>A0A8F2ZGH8</accession>
<dbReference type="Gene3D" id="1.10.600.10">
    <property type="entry name" value="Farnesyl Diphosphate Synthase"/>
    <property type="match status" value="1"/>
</dbReference>
<dbReference type="Pfam" id="PF03936">
    <property type="entry name" value="Terpene_synth_C"/>
    <property type="match status" value="1"/>
</dbReference>
<feature type="domain" description="Terpene synthase N-terminal" evidence="7">
    <location>
        <begin position="64"/>
        <end position="219"/>
    </location>
</feature>
<evidence type="ECO:0000256" key="6">
    <source>
        <dbReference type="ARBA" id="ARBA00023239"/>
    </source>
</evidence>
<evidence type="ECO:0000256" key="5">
    <source>
        <dbReference type="ARBA" id="ARBA00023211"/>
    </source>
</evidence>
<dbReference type="InterPro" id="IPR050148">
    <property type="entry name" value="Terpene_synthase-like"/>
</dbReference>
<comment type="cofactor">
    <cofactor evidence="2">
        <name>Mg(2+)</name>
        <dbReference type="ChEBI" id="CHEBI:18420"/>
    </cofactor>
</comment>
<dbReference type="PANTHER" id="PTHR31225">
    <property type="entry name" value="OS04G0344100 PROTEIN-RELATED"/>
    <property type="match status" value="1"/>
</dbReference>
<dbReference type="EMBL" id="MZ292683">
    <property type="protein sequence ID" value="QWY12653.1"/>
    <property type="molecule type" value="mRNA"/>
</dbReference>
<dbReference type="InterPro" id="IPR001906">
    <property type="entry name" value="Terpene_synth_N"/>
</dbReference>
<dbReference type="CDD" id="cd00684">
    <property type="entry name" value="Terpene_cyclase_plant_C1"/>
    <property type="match status" value="1"/>
</dbReference>
<dbReference type="InterPro" id="IPR008949">
    <property type="entry name" value="Isoprenoid_synthase_dom_sf"/>
</dbReference>
<dbReference type="SFLD" id="SFLDG01019">
    <property type="entry name" value="Terpene_Cyclase_Like_1_C_Termi"/>
    <property type="match status" value="1"/>
</dbReference>
<dbReference type="InterPro" id="IPR044814">
    <property type="entry name" value="Terpene_cyclase_plant_C1"/>
</dbReference>
<sequence>MASCIVSTATALSSASGFQWRRLIMPQTATRRIISAQNPVRCISNCELRNSTVLRRSGNYQPSIWDDDYLQSLTCDHTGDKYTKQAESLKEKVRTMINKVDKPLDQLELIDTLQRLGLAYHFETEINNILQSVHNRTDDKWKNENLYAASLEFRLLRQHGYDISQETFNSFKDKTGSFRESLCDDIKAIHSLYEAAYYGLEGESIMEEAFEFTTKHLKAPDEHALRLPLHWSAPRLEARRYIDVYETSEDRNPLLLKLAKLDFNIVQGMHQQELKDMSRWWKNNGLGEKLSFARNRLVSSFLWTVGIAFEPQYSYCRKMLTKAIALITVIDDIYDVYGTLPELELFTDAVERWDIKAMKQLPDYMKICFLSLYNSVNEMAYDILKEQGLDVVSNLQKAWVNLLQSYLVEAKWYHSQYTPTLEEYMKNAWISITGPIIAVQAYLSATNPITEKELEFLENSPDILYWSSMIFRLQDDLGTSPVCKFYHCLPIIVLNIPLNFL</sequence>
<keyword evidence="5" id="KW-0464">Manganese</keyword>
<feature type="domain" description="Terpene synthase metal-binding" evidence="8">
    <location>
        <begin position="282"/>
        <end position="480"/>
    </location>
</feature>
<dbReference type="GO" id="GO:0010333">
    <property type="term" value="F:terpene synthase activity"/>
    <property type="evidence" value="ECO:0007669"/>
    <property type="project" value="InterPro"/>
</dbReference>
<reference evidence="9" key="1">
    <citation type="journal article" date="2021" name="J. Exp. Bot.">
        <title>Transcriptional upregulation of host-specific terpene metabolism in aphid-induced galls of Pistacia palaestina.</title>
        <authorList>
            <person name="Davidovich-Rikanati R."/>
            <person name="Bar E."/>
            <person name="Hivert G."/>
            <person name="Huang X.Q."/>
            <person name="Hoppen-Tonial C."/>
            <person name="Khankin V."/>
            <person name="Rand K."/>
            <person name="Abofreih A."/>
            <person name="Muhlemann J.K."/>
            <person name="Marchese J.A."/>
            <person name="Shotland Y."/>
            <person name="Dudareva N."/>
            <person name="Inbar M."/>
            <person name="Lewinsohn E."/>
        </authorList>
    </citation>
    <scope>NUCLEOTIDE SEQUENCE</scope>
</reference>
<keyword evidence="6" id="KW-0456">Lyase</keyword>
<keyword evidence="4" id="KW-0460">Magnesium</keyword>
<dbReference type="InterPro" id="IPR005630">
    <property type="entry name" value="Terpene_synthase_metal-bd"/>
</dbReference>
<evidence type="ECO:0000256" key="1">
    <source>
        <dbReference type="ARBA" id="ARBA00001936"/>
    </source>
</evidence>
<name>A0A8F2ZGH8_9ROSI</name>
<dbReference type="AlphaFoldDB" id="A0A8F2ZGH8"/>